<comment type="caution">
    <text evidence="1">The sequence shown here is derived from an EMBL/GenBank/DDBJ whole genome shotgun (WGS) entry which is preliminary data.</text>
</comment>
<dbReference type="EMBL" id="JBJURJ010000013">
    <property type="protein sequence ID" value="MFM9330543.1"/>
    <property type="molecule type" value="Genomic_DNA"/>
</dbReference>
<proteinExistence type="predicted"/>
<name>A0ACC7P0M2_9BACL</name>
<accession>A0ACC7P0M2</accession>
<keyword evidence="2" id="KW-1185">Reference proteome</keyword>
<organism evidence="1 2">
    <name type="scientific">Paenibacillus mesotrionivorans</name>
    <dbReference type="NCBI Taxonomy" id="3160968"/>
    <lineage>
        <taxon>Bacteria</taxon>
        <taxon>Bacillati</taxon>
        <taxon>Bacillota</taxon>
        <taxon>Bacilli</taxon>
        <taxon>Bacillales</taxon>
        <taxon>Paenibacillaceae</taxon>
        <taxon>Paenibacillus</taxon>
    </lineage>
</organism>
<reference evidence="1" key="1">
    <citation type="submission" date="2024-12" db="EMBL/GenBank/DDBJ databases">
        <authorList>
            <person name="Wu N."/>
        </authorList>
    </citation>
    <scope>NUCLEOTIDE SEQUENCE</scope>
    <source>
        <strain evidence="1">P15</strain>
    </source>
</reference>
<evidence type="ECO:0000313" key="2">
    <source>
        <dbReference type="Proteomes" id="UP001631969"/>
    </source>
</evidence>
<evidence type="ECO:0000313" key="1">
    <source>
        <dbReference type="EMBL" id="MFM9330543.1"/>
    </source>
</evidence>
<gene>
    <name evidence="1" type="ORF">ACI1P1_19775</name>
</gene>
<protein>
    <submittedName>
        <fullName evidence="1">NTTRR-F1 domain</fullName>
    </submittedName>
</protein>
<dbReference type="Proteomes" id="UP001631969">
    <property type="component" value="Unassembled WGS sequence"/>
</dbReference>
<sequence>MGIVNLAFNGSFESGLSGWVTQNAVITTQQSHSYMNAALIPSAASGYVGQFISVTPGSSYEMMVSLGKAGTSISSPVIIQVSYFDASYQDLGLALYMRIPANRLPDVTEENWREIYAATSISPAGTAWAYVIISTQAQAGGAPMLVDDLVFLAAAGVSGATGATGPAGLAGNTGATGPTGLAGTTGAIGPAGLMGNTGATGPAGLMGNTGATGPTGAAGTNATVPQSAFRAESYTTLQSVSSGTYVTVSFPNEIFDLNNEYSPSVFVPAQSGVYAISANVGYNPFSNSTASLIYLSIAVNNIQVVEVSKLIAAGSNGDNFMNVNTIAQLNAGDSVTVLFIIQSGPSGFIMSVGRATNFEAARFPSP</sequence>